<reference evidence="1" key="1">
    <citation type="submission" date="2022-07" db="EMBL/GenBank/DDBJ databases">
        <title>Chromosome-level genome of Muraenolepis orangiensis.</title>
        <authorList>
            <person name="Kim J."/>
        </authorList>
    </citation>
    <scope>NUCLEOTIDE SEQUENCE</scope>
    <source>
        <strain evidence="1">KU_S4_2022</strain>
        <tissue evidence="1">Muscle</tissue>
    </source>
</reference>
<organism evidence="1 2">
    <name type="scientific">Muraenolepis orangiensis</name>
    <name type="common">Patagonian moray cod</name>
    <dbReference type="NCBI Taxonomy" id="630683"/>
    <lineage>
        <taxon>Eukaryota</taxon>
        <taxon>Metazoa</taxon>
        <taxon>Chordata</taxon>
        <taxon>Craniata</taxon>
        <taxon>Vertebrata</taxon>
        <taxon>Euteleostomi</taxon>
        <taxon>Actinopterygii</taxon>
        <taxon>Neopterygii</taxon>
        <taxon>Teleostei</taxon>
        <taxon>Neoteleostei</taxon>
        <taxon>Acanthomorphata</taxon>
        <taxon>Zeiogadaria</taxon>
        <taxon>Gadariae</taxon>
        <taxon>Gadiformes</taxon>
        <taxon>Muraenolepidoidei</taxon>
        <taxon>Muraenolepididae</taxon>
        <taxon>Muraenolepis</taxon>
    </lineage>
</organism>
<keyword evidence="2" id="KW-1185">Reference proteome</keyword>
<evidence type="ECO:0000313" key="1">
    <source>
        <dbReference type="EMBL" id="KAJ3604983.1"/>
    </source>
</evidence>
<evidence type="ECO:0000313" key="2">
    <source>
        <dbReference type="Proteomes" id="UP001148018"/>
    </source>
</evidence>
<comment type="caution">
    <text evidence="1">The sequence shown here is derived from an EMBL/GenBank/DDBJ whole genome shotgun (WGS) entry which is preliminary data.</text>
</comment>
<accession>A0A9Q0EG73</accession>
<dbReference type="AlphaFoldDB" id="A0A9Q0EG73"/>
<dbReference type="InterPro" id="IPR012337">
    <property type="entry name" value="RNaseH-like_sf"/>
</dbReference>
<sequence>MLTEMCMDDFAQVVFSPFEWSQLKDLIAILAPFAEATDLTEGEKNVTISVVVPTVLDLNTHLLKLEEANTKCQPLVRALREALLKRFMGIFVYINMAEETEKEGPFSHTI</sequence>
<dbReference type="SUPFAM" id="SSF53098">
    <property type="entry name" value="Ribonuclease H-like"/>
    <property type="match status" value="1"/>
</dbReference>
<dbReference type="OrthoDB" id="10057873at2759"/>
<dbReference type="EMBL" id="JANIIK010000043">
    <property type="protein sequence ID" value="KAJ3604983.1"/>
    <property type="molecule type" value="Genomic_DNA"/>
</dbReference>
<gene>
    <name evidence="1" type="ORF">NHX12_027034</name>
</gene>
<name>A0A9Q0EG73_9TELE</name>
<dbReference type="Proteomes" id="UP001148018">
    <property type="component" value="Unassembled WGS sequence"/>
</dbReference>
<protein>
    <submittedName>
        <fullName evidence="1">Uncharacterized protein</fullName>
    </submittedName>
</protein>
<proteinExistence type="predicted"/>